<dbReference type="AlphaFoldDB" id="A0AA35XI48"/>
<accession>A0AA35XI48</accession>
<evidence type="ECO:0000313" key="1">
    <source>
        <dbReference type="EMBL" id="CAI8058374.1"/>
    </source>
</evidence>
<keyword evidence="2" id="KW-1185">Reference proteome</keyword>
<dbReference type="Proteomes" id="UP001174909">
    <property type="component" value="Unassembled WGS sequence"/>
</dbReference>
<protein>
    <submittedName>
        <fullName evidence="1">Uncharacterized protein</fullName>
    </submittedName>
</protein>
<sequence>MRSVEEKQGRPLENLVPDLVNQLGMSRAATQLGVSPATLGYWMLKMGIQYRRVALADGETIEVRRQG</sequence>
<organism evidence="1 2">
    <name type="scientific">Geodia barretti</name>
    <name type="common">Barrett's horny sponge</name>
    <dbReference type="NCBI Taxonomy" id="519541"/>
    <lineage>
        <taxon>Eukaryota</taxon>
        <taxon>Metazoa</taxon>
        <taxon>Porifera</taxon>
        <taxon>Demospongiae</taxon>
        <taxon>Heteroscleromorpha</taxon>
        <taxon>Tetractinellida</taxon>
        <taxon>Astrophorina</taxon>
        <taxon>Geodiidae</taxon>
        <taxon>Geodia</taxon>
    </lineage>
</organism>
<name>A0AA35XI48_GEOBA</name>
<proteinExistence type="predicted"/>
<gene>
    <name evidence="1" type="ORF">GBAR_LOCUS31738</name>
</gene>
<comment type="caution">
    <text evidence="1">The sequence shown here is derived from an EMBL/GenBank/DDBJ whole genome shotgun (WGS) entry which is preliminary data.</text>
</comment>
<reference evidence="1" key="1">
    <citation type="submission" date="2023-03" db="EMBL/GenBank/DDBJ databases">
        <authorList>
            <person name="Steffen K."/>
            <person name="Cardenas P."/>
        </authorList>
    </citation>
    <scope>NUCLEOTIDE SEQUENCE</scope>
</reference>
<evidence type="ECO:0000313" key="2">
    <source>
        <dbReference type="Proteomes" id="UP001174909"/>
    </source>
</evidence>
<dbReference type="EMBL" id="CASHTH010004508">
    <property type="protein sequence ID" value="CAI8058374.1"/>
    <property type="molecule type" value="Genomic_DNA"/>
</dbReference>